<dbReference type="EMBL" id="PYAL01000001">
    <property type="protein sequence ID" value="RXN93474.1"/>
    <property type="molecule type" value="Genomic_DNA"/>
</dbReference>
<dbReference type="PROSITE" id="PS51257">
    <property type="entry name" value="PROKAR_LIPOPROTEIN"/>
    <property type="match status" value="1"/>
</dbReference>
<evidence type="ECO:0000256" key="2">
    <source>
        <dbReference type="SAM" id="SignalP"/>
    </source>
</evidence>
<name>A0A4Q1HQT8_9BURK</name>
<organism evidence="3 4">
    <name type="scientific">Achromobacter aloeverae</name>
    <dbReference type="NCBI Taxonomy" id="1750518"/>
    <lineage>
        <taxon>Bacteria</taxon>
        <taxon>Pseudomonadati</taxon>
        <taxon>Pseudomonadota</taxon>
        <taxon>Betaproteobacteria</taxon>
        <taxon>Burkholderiales</taxon>
        <taxon>Alcaligenaceae</taxon>
        <taxon>Achromobacter</taxon>
    </lineage>
</organism>
<feature type="compositionally biased region" description="Low complexity" evidence="1">
    <location>
        <begin position="32"/>
        <end position="67"/>
    </location>
</feature>
<dbReference type="AlphaFoldDB" id="A0A4Q1HQT8"/>
<evidence type="ECO:0000313" key="3">
    <source>
        <dbReference type="EMBL" id="RXN93474.1"/>
    </source>
</evidence>
<proteinExistence type="predicted"/>
<dbReference type="OrthoDB" id="8667299at2"/>
<feature type="region of interest" description="Disordered" evidence="1">
    <location>
        <begin position="27"/>
        <end position="67"/>
    </location>
</feature>
<feature type="signal peptide" evidence="2">
    <location>
        <begin position="1"/>
        <end position="22"/>
    </location>
</feature>
<sequence length="139" mass="14073">MDCLRKRAAIAAALLLATTVLAACDKKEDKPAAPAASTPAPSTSTPTPSTPSPSSATPAPSSSTASAADVPAECDAYIRKVNACMDKLGANSPAVATFRQQMDAARAQWSGVSDKTALAAQCKQSTDLFAQSASQLGCQ</sequence>
<gene>
    <name evidence="3" type="ORF">C7R54_03615</name>
</gene>
<keyword evidence="4" id="KW-1185">Reference proteome</keyword>
<protein>
    <submittedName>
        <fullName evidence="3">Glutaconyl-CoA decarboxylase subunit gamma</fullName>
    </submittedName>
</protein>
<evidence type="ECO:0000313" key="4">
    <source>
        <dbReference type="Proteomes" id="UP000290849"/>
    </source>
</evidence>
<evidence type="ECO:0000256" key="1">
    <source>
        <dbReference type="SAM" id="MobiDB-lite"/>
    </source>
</evidence>
<keyword evidence="2" id="KW-0732">Signal</keyword>
<accession>A0A4Q1HQT8</accession>
<comment type="caution">
    <text evidence="3">The sequence shown here is derived from an EMBL/GenBank/DDBJ whole genome shotgun (WGS) entry which is preliminary data.</text>
</comment>
<reference evidence="3 4" key="1">
    <citation type="journal article" date="2017" name="Int. J. Syst. Evol. Microbiol.">
        <title>Achromobacter aloeverae sp. nov., isolated from the root of Aloe vera (L.) Burm.f.</title>
        <authorList>
            <person name="Kuncharoen N."/>
            <person name="Muramatsu Y."/>
            <person name="Shibata C."/>
            <person name="Kamakura Y."/>
            <person name="Nakagawa Y."/>
            <person name="Tanasupawat S."/>
        </authorList>
    </citation>
    <scope>NUCLEOTIDE SEQUENCE [LARGE SCALE GENOMIC DNA]</scope>
    <source>
        <strain evidence="3 4">AVA-1</strain>
    </source>
</reference>
<feature type="chain" id="PRO_5020504837" evidence="2">
    <location>
        <begin position="23"/>
        <end position="139"/>
    </location>
</feature>
<dbReference type="Proteomes" id="UP000290849">
    <property type="component" value="Unassembled WGS sequence"/>
</dbReference>